<reference evidence="1" key="1">
    <citation type="submission" date="2022-05" db="EMBL/GenBank/DDBJ databases">
        <title>Description of a novel species of Leclercia; Leclercia tamurae and the Proposal for a Novel Genus Silvania gen. nov. Containing Two Novel Species Silvania hatchlandensis sp. nov. and Silvania confinis sp. nov. Isolated from the Rhizosphere of Oak.</title>
        <authorList>
            <person name="Maddock D.W."/>
            <person name="Brady C.L."/>
            <person name="Denman S."/>
            <person name="Arnold D."/>
        </authorList>
    </citation>
    <scope>NUCLEOTIDE SEQUENCE</scope>
    <source>
        <strain evidence="1">H4N4</strain>
    </source>
</reference>
<accession>A0A9J6Q9Q4</accession>
<gene>
    <name evidence="1" type="primary">hcp</name>
    <name evidence="1" type="ORF">M8013_01445</name>
</gene>
<dbReference type="PANTHER" id="PTHR34319">
    <property type="entry name" value="MAJOR EXPORTED PROTEIN"/>
    <property type="match status" value="1"/>
</dbReference>
<dbReference type="RefSeq" id="WP_271266063.1">
    <property type="nucleotide sequence ID" value="NZ_JAMGZJ010000062.1"/>
</dbReference>
<protein>
    <submittedName>
        <fullName evidence="1">Type VI secretion system tube protein Hcp</fullName>
    </submittedName>
</protein>
<organism evidence="1 2">
    <name type="scientific">Silvania confinis</name>
    <dbReference type="NCBI Taxonomy" id="2926470"/>
    <lineage>
        <taxon>Bacteria</taxon>
        <taxon>Pseudomonadati</taxon>
        <taxon>Pseudomonadota</taxon>
        <taxon>Gammaproteobacteria</taxon>
        <taxon>Enterobacterales</taxon>
        <taxon>Enterobacteriaceae</taxon>
        <taxon>Silvania</taxon>
    </lineage>
</organism>
<dbReference type="SUPFAM" id="SSF141452">
    <property type="entry name" value="Hcp1-like"/>
    <property type="match status" value="1"/>
</dbReference>
<proteinExistence type="predicted"/>
<dbReference type="PANTHER" id="PTHR34319:SF6">
    <property type="entry name" value="MAJOR EXPORTED PROTEIN"/>
    <property type="match status" value="1"/>
</dbReference>
<evidence type="ECO:0000313" key="2">
    <source>
        <dbReference type="Proteomes" id="UP001061282"/>
    </source>
</evidence>
<dbReference type="EMBL" id="JAMGZJ010000062">
    <property type="protein sequence ID" value="MCU6667428.1"/>
    <property type="molecule type" value="Genomic_DNA"/>
</dbReference>
<dbReference type="Proteomes" id="UP001061282">
    <property type="component" value="Unassembled WGS sequence"/>
</dbReference>
<dbReference type="Pfam" id="PF05638">
    <property type="entry name" value="T6SS_HCP"/>
    <property type="match status" value="1"/>
</dbReference>
<dbReference type="InterPro" id="IPR052947">
    <property type="entry name" value="T6SS_Hcp1_domain"/>
</dbReference>
<dbReference type="InterPro" id="IPR008514">
    <property type="entry name" value="T6SS_Hcp"/>
</dbReference>
<comment type="caution">
    <text evidence="1">The sequence shown here is derived from an EMBL/GenBank/DDBJ whole genome shotgun (WGS) entry which is preliminary data.</text>
</comment>
<dbReference type="Gene3D" id="2.30.110.20">
    <property type="entry name" value="Hcp1-like"/>
    <property type="match status" value="1"/>
</dbReference>
<dbReference type="InterPro" id="IPR036624">
    <property type="entry name" value="Hcp1-lik_sf"/>
</dbReference>
<evidence type="ECO:0000313" key="1">
    <source>
        <dbReference type="EMBL" id="MCU6667428.1"/>
    </source>
</evidence>
<dbReference type="AlphaFoldDB" id="A0A9J6Q9Q4"/>
<name>A0A9J6Q9Q4_9ENTR</name>
<sequence>MAIPVYLWLTDYAGKQVKGSVDIRGREGSIEIIELMHSVDLPTDDLTGKITGKRIHGDFSLIKEIDSSSPYLYQGVSTGKTFKQAQLKFYRINFNGQEEEYFRITMENARINGIESLMFDIKNPTFNKHNHLEAFYLAYEIITWHYLDGNIIHSDRWNAMQEAAL</sequence>
<dbReference type="NCBIfam" id="TIGR03344">
    <property type="entry name" value="VI_effect_Hcp1"/>
    <property type="match status" value="1"/>
</dbReference>
<keyword evidence="2" id="KW-1185">Reference proteome</keyword>